<keyword evidence="5" id="KW-0413">Isomerase</keyword>
<dbReference type="EMBL" id="RPHB01000001">
    <property type="protein sequence ID" value="MBW3466229.1"/>
    <property type="molecule type" value="Genomic_DNA"/>
</dbReference>
<dbReference type="GO" id="GO:0003677">
    <property type="term" value="F:DNA binding"/>
    <property type="evidence" value="ECO:0007669"/>
    <property type="project" value="InterPro"/>
</dbReference>
<dbReference type="GO" id="GO:0043138">
    <property type="term" value="F:3'-5' DNA helicase activity"/>
    <property type="evidence" value="ECO:0007669"/>
    <property type="project" value="UniProtKB-EC"/>
</dbReference>
<dbReference type="PROSITE" id="PS51198">
    <property type="entry name" value="UVRD_HELICASE_ATP_BIND"/>
    <property type="match status" value="1"/>
</dbReference>
<dbReference type="GO" id="GO:0016787">
    <property type="term" value="F:hydrolase activity"/>
    <property type="evidence" value="ECO:0007669"/>
    <property type="project" value="UniProtKB-UniRule"/>
</dbReference>
<keyword evidence="13" id="KW-1185">Reference proteome</keyword>
<dbReference type="InterPro" id="IPR000212">
    <property type="entry name" value="DNA_helicase_UvrD/REP"/>
</dbReference>
<proteinExistence type="predicted"/>
<dbReference type="GO" id="GO:0005524">
    <property type="term" value="F:ATP binding"/>
    <property type="evidence" value="ECO:0007669"/>
    <property type="project" value="UniProtKB-UniRule"/>
</dbReference>
<dbReference type="GO" id="GO:0000725">
    <property type="term" value="P:recombinational repair"/>
    <property type="evidence" value="ECO:0007669"/>
    <property type="project" value="TreeGrafter"/>
</dbReference>
<dbReference type="PROSITE" id="PS51217">
    <property type="entry name" value="UVRD_HELICASE_CTER"/>
    <property type="match status" value="1"/>
</dbReference>
<comment type="caution">
    <text evidence="12">The sequence shown here is derived from an EMBL/GenBank/DDBJ whole genome shotgun (WGS) entry which is preliminary data.</text>
</comment>
<dbReference type="AlphaFoldDB" id="A0A951IST0"/>
<evidence type="ECO:0000259" key="10">
    <source>
        <dbReference type="PROSITE" id="PS51198"/>
    </source>
</evidence>
<evidence type="ECO:0000313" key="13">
    <source>
        <dbReference type="Proteomes" id="UP000727490"/>
    </source>
</evidence>
<protein>
    <recommendedName>
        <fullName evidence="7">DNA 3'-5' helicase</fullName>
        <ecNumber evidence="7">5.6.2.4</ecNumber>
    </recommendedName>
</protein>
<comment type="catalytic activity">
    <reaction evidence="8">
        <text>ATP + H2O = ADP + phosphate + H(+)</text>
        <dbReference type="Rhea" id="RHEA:13065"/>
        <dbReference type="ChEBI" id="CHEBI:15377"/>
        <dbReference type="ChEBI" id="CHEBI:15378"/>
        <dbReference type="ChEBI" id="CHEBI:30616"/>
        <dbReference type="ChEBI" id="CHEBI:43474"/>
        <dbReference type="ChEBI" id="CHEBI:456216"/>
        <dbReference type="EC" id="5.6.2.4"/>
    </reaction>
</comment>
<dbReference type="PANTHER" id="PTHR11070:SF67">
    <property type="entry name" value="DNA 3'-5' HELICASE"/>
    <property type="match status" value="1"/>
</dbReference>
<feature type="domain" description="UvrD-like helicase ATP-binding" evidence="10">
    <location>
        <begin position="1"/>
        <end position="466"/>
    </location>
</feature>
<evidence type="ECO:0000256" key="7">
    <source>
        <dbReference type="ARBA" id="ARBA00034808"/>
    </source>
</evidence>
<name>A0A951IST0_9BACT</name>
<evidence type="ECO:0000256" key="5">
    <source>
        <dbReference type="ARBA" id="ARBA00023235"/>
    </source>
</evidence>
<reference evidence="12 13" key="1">
    <citation type="journal article" date="2020" name="Syst. Appl. Microbiol.">
        <title>Arthrospiribacter ruber gen. nov., sp. nov., a novel bacterium isolated from Arthrospira cultures.</title>
        <authorList>
            <person name="Waleron M."/>
            <person name="Misztak A."/>
            <person name="Waleron M.M."/>
            <person name="Furmaniak M."/>
            <person name="Mrozik A."/>
            <person name="Waleron K."/>
        </authorList>
    </citation>
    <scope>NUCLEOTIDE SEQUENCE [LARGE SCALE GENOMIC DNA]</scope>
    <source>
        <strain evidence="12 13">DPMB0001</strain>
    </source>
</reference>
<evidence type="ECO:0000259" key="11">
    <source>
        <dbReference type="PROSITE" id="PS51217"/>
    </source>
</evidence>
<dbReference type="Pfam" id="PF00580">
    <property type="entry name" value="UvrD-helicase"/>
    <property type="match status" value="1"/>
</dbReference>
<evidence type="ECO:0000256" key="6">
    <source>
        <dbReference type="ARBA" id="ARBA00034617"/>
    </source>
</evidence>
<dbReference type="GO" id="GO:0005829">
    <property type="term" value="C:cytosol"/>
    <property type="evidence" value="ECO:0007669"/>
    <property type="project" value="TreeGrafter"/>
</dbReference>
<sequence>MENPKPFIIYKSSAGSGKTYTLTLEYLKLALAYPGAFKQILAVTFTNKATQEMKARILEYLQRLSEEVRAEEFLDEQLMQHLKVDEEELQKRAKDSLLNILHAYGDFAVSTIDSFFQKVVRAFAREMDLQAKFDVELDQNAVLDRLTDRVIEKVSEDTELKNWLVEYAKEQIQNGNSWDVRIGIRGLGSEIFQEKFKAHREAFQSALDQEDLIKNLKSYIYQEKNKLIELALSMREKANSIRESQGLYWDEFSGGKGHGNFVAKLDRLGDRDRPFPEFTDKQLPKISGTEEWHTKTSRKKSEIVAAADGGLRDLILESIVYKRRWDTLQALLKNLNVYGIFRNLILELRELKDEEGILLISDVNDFLREITKDNEAPFIFEKIGNQYKHFLIDEFQDTSDFQWSSFKPLLVNSLASGHTNLLVGDVKQSIYRWRGGKLELLLKEVEDQIGEKYIDIKNLDVNYRSLPNIIDFNNGFFSVLPGYLQDLMMENHQVEAEDLLESAFEGVGQKVPEKKRSLPFQGFAQIEFVGKENRPSQNLEEEEEEDEGVLEYIPELVEKLQDKGYALRDIAFLVRKNSEGALIADRLMDHARANQGNGYSYDVISEESLFLEKSVAVKALISLLKYLRNQEDKVALKTTYYYYSLLKSLPYTHDLFELYSLPDELKEKHRVLEQEVALWLKEPLLELVEALVRFMELSDLDSDLAYISGFKEAVFDFVKNNRADLAGFLDWWELNKNKLTVKIPEDHNAMRILTIHKSKGLQFKVVLMPFLNWSILPTGNQAPVIWSPWEESDFRTVMPLTHTTGLINTAFSELYSNEVRLAFLDTLNMLYVAFTRAEDFLWAHAEYKYNKEGVTNTKFTGGALFEVFSGDMTSSAFGDRGRWDEESSIFEYGSWPLAVKREQGMSKPPSKLRWLFSDWKTKLQTRDYAWDFGEEGLEDRSKRRLGVLVHEILEQSNSLSDALQVLRQFEFEGRFDQETAREVEEQLKALFHLPEFQNWYSGVFSSFAEQGILLPGGEMKRPDRILMGENESIVLDFKTGRKKDEHIIQVREYIRLVGLITQKPVKGFVCYLEPTEIVEVYG</sequence>
<comment type="catalytic activity">
    <reaction evidence="6">
        <text>Couples ATP hydrolysis with the unwinding of duplex DNA by translocating in the 3'-5' direction.</text>
        <dbReference type="EC" id="5.6.2.4"/>
    </reaction>
</comment>
<dbReference type="InterPro" id="IPR014016">
    <property type="entry name" value="UvrD-like_ATP-bd"/>
</dbReference>
<evidence type="ECO:0000256" key="9">
    <source>
        <dbReference type="PROSITE-ProRule" id="PRU00560"/>
    </source>
</evidence>
<feature type="binding site" evidence="9">
    <location>
        <begin position="12"/>
        <end position="19"/>
    </location>
    <ligand>
        <name>ATP</name>
        <dbReference type="ChEBI" id="CHEBI:30616"/>
    </ligand>
</feature>
<evidence type="ECO:0000256" key="2">
    <source>
        <dbReference type="ARBA" id="ARBA00022801"/>
    </source>
</evidence>
<accession>A0A951IST0</accession>
<evidence type="ECO:0000256" key="4">
    <source>
        <dbReference type="ARBA" id="ARBA00022840"/>
    </source>
</evidence>
<dbReference type="Proteomes" id="UP000727490">
    <property type="component" value="Unassembled WGS sequence"/>
</dbReference>
<dbReference type="InterPro" id="IPR014017">
    <property type="entry name" value="DNA_helicase_UvrD-like_C"/>
</dbReference>
<dbReference type="Pfam" id="PF13361">
    <property type="entry name" value="UvrD_C"/>
    <property type="match status" value="2"/>
</dbReference>
<evidence type="ECO:0000256" key="3">
    <source>
        <dbReference type="ARBA" id="ARBA00022806"/>
    </source>
</evidence>
<evidence type="ECO:0000256" key="1">
    <source>
        <dbReference type="ARBA" id="ARBA00022741"/>
    </source>
</evidence>
<keyword evidence="2 9" id="KW-0378">Hydrolase</keyword>
<evidence type="ECO:0000256" key="8">
    <source>
        <dbReference type="ARBA" id="ARBA00048988"/>
    </source>
</evidence>
<evidence type="ECO:0000313" key="12">
    <source>
        <dbReference type="EMBL" id="MBW3466229.1"/>
    </source>
</evidence>
<organism evidence="12 13">
    <name type="scientific">Arthrospiribacter ruber</name>
    <dbReference type="NCBI Taxonomy" id="2487934"/>
    <lineage>
        <taxon>Bacteria</taxon>
        <taxon>Pseudomonadati</taxon>
        <taxon>Bacteroidota</taxon>
        <taxon>Cytophagia</taxon>
        <taxon>Cytophagales</taxon>
        <taxon>Cyclobacteriaceae</taxon>
        <taxon>Arthrospiribacter</taxon>
    </lineage>
</organism>
<keyword evidence="3 9" id="KW-0347">Helicase</keyword>
<dbReference type="EC" id="5.6.2.4" evidence="7"/>
<keyword evidence="1 9" id="KW-0547">Nucleotide-binding</keyword>
<dbReference type="RefSeq" id="WP_219286024.1">
    <property type="nucleotide sequence ID" value="NZ_RPHB01000001.1"/>
</dbReference>
<dbReference type="PANTHER" id="PTHR11070">
    <property type="entry name" value="UVRD / RECB / PCRA DNA HELICASE FAMILY MEMBER"/>
    <property type="match status" value="1"/>
</dbReference>
<keyword evidence="4 9" id="KW-0067">ATP-binding</keyword>
<gene>
    <name evidence="12" type="ORF">EGN73_00165</name>
</gene>
<feature type="domain" description="UvrD-like helicase C-terminal" evidence="11">
    <location>
        <begin position="467"/>
        <end position="760"/>
    </location>
</feature>